<keyword evidence="3" id="KW-1185">Reference proteome</keyword>
<organism evidence="2 3">
    <name type="scientific">Stylosanthes scabra</name>
    <dbReference type="NCBI Taxonomy" id="79078"/>
    <lineage>
        <taxon>Eukaryota</taxon>
        <taxon>Viridiplantae</taxon>
        <taxon>Streptophyta</taxon>
        <taxon>Embryophyta</taxon>
        <taxon>Tracheophyta</taxon>
        <taxon>Spermatophyta</taxon>
        <taxon>Magnoliopsida</taxon>
        <taxon>eudicotyledons</taxon>
        <taxon>Gunneridae</taxon>
        <taxon>Pentapetalae</taxon>
        <taxon>rosids</taxon>
        <taxon>fabids</taxon>
        <taxon>Fabales</taxon>
        <taxon>Fabaceae</taxon>
        <taxon>Papilionoideae</taxon>
        <taxon>50 kb inversion clade</taxon>
        <taxon>dalbergioids sensu lato</taxon>
        <taxon>Dalbergieae</taxon>
        <taxon>Pterocarpus clade</taxon>
        <taxon>Stylosanthes</taxon>
    </lineage>
</organism>
<proteinExistence type="predicted"/>
<evidence type="ECO:0000256" key="1">
    <source>
        <dbReference type="SAM" id="MobiDB-lite"/>
    </source>
</evidence>
<comment type="caution">
    <text evidence="2">The sequence shown here is derived from an EMBL/GenBank/DDBJ whole genome shotgun (WGS) entry which is preliminary data.</text>
</comment>
<accession>A0ABU6VEG4</accession>
<reference evidence="2 3" key="1">
    <citation type="journal article" date="2023" name="Plants (Basel)">
        <title>Bridging the Gap: Combining Genomics and Transcriptomics Approaches to Understand Stylosanthes scabra, an Orphan Legume from the Brazilian Caatinga.</title>
        <authorList>
            <person name="Ferreira-Neto J.R.C."/>
            <person name="da Silva M.D."/>
            <person name="Binneck E."/>
            <person name="de Melo N.F."/>
            <person name="da Silva R.H."/>
            <person name="de Melo A.L.T.M."/>
            <person name="Pandolfi V."/>
            <person name="Bustamante F.O."/>
            <person name="Brasileiro-Vidal A.C."/>
            <person name="Benko-Iseppon A.M."/>
        </authorList>
    </citation>
    <scope>NUCLEOTIDE SEQUENCE [LARGE SCALE GENOMIC DNA]</scope>
    <source>
        <tissue evidence="2">Leaves</tissue>
    </source>
</reference>
<dbReference type="Proteomes" id="UP001341840">
    <property type="component" value="Unassembled WGS sequence"/>
</dbReference>
<gene>
    <name evidence="2" type="ORF">PIB30_032781</name>
</gene>
<evidence type="ECO:0000313" key="2">
    <source>
        <dbReference type="EMBL" id="MED6170618.1"/>
    </source>
</evidence>
<protein>
    <submittedName>
        <fullName evidence="2">Uncharacterized protein</fullName>
    </submittedName>
</protein>
<evidence type="ECO:0000313" key="3">
    <source>
        <dbReference type="Proteomes" id="UP001341840"/>
    </source>
</evidence>
<sequence>MGRWWFQVAMTRSHTHTGRDLSKHPSSGPGEEMQNDTGAAMQIGKSTNSAPITQAKSEFHFIDNISTITTAQVISVQSILNSKTPPDSDSKTEGTTLPVFNLNLETNKDAKSIAEEECINLDGRETALNNGTKDGATATERVEAASLEPAEARAKRPPPEPPDLEPLVEITDAGRLRSLDNDEYAEYGVIKEEKRQNTVTTLVNEAATLETSGATVRGFGSRRRRLISTNREVNGLENRDTERVFA</sequence>
<name>A0ABU6VEG4_9FABA</name>
<feature type="region of interest" description="Disordered" evidence="1">
    <location>
        <begin position="15"/>
        <end position="36"/>
    </location>
</feature>
<dbReference type="EMBL" id="JASCZI010151180">
    <property type="protein sequence ID" value="MED6170618.1"/>
    <property type="molecule type" value="Genomic_DNA"/>
</dbReference>